<dbReference type="InterPro" id="IPR050975">
    <property type="entry name" value="Sleep_regulator"/>
</dbReference>
<dbReference type="EnsemblMetazoa" id="ISCW003746-RA">
    <property type="protein sequence ID" value="ISCW003746-PA"/>
    <property type="gene ID" value="ISCW003746"/>
</dbReference>
<dbReference type="EMBL" id="ABJB010769865">
    <property type="status" value="NOT_ANNOTATED_CDS"/>
    <property type="molecule type" value="Genomic_DNA"/>
</dbReference>
<evidence type="ECO:0000256" key="1">
    <source>
        <dbReference type="ARBA" id="ARBA00022729"/>
    </source>
</evidence>
<dbReference type="EMBL" id="ABJB010343823">
    <property type="status" value="NOT_ANNOTATED_CDS"/>
    <property type="molecule type" value="Genomic_DNA"/>
</dbReference>
<dbReference type="VEuPathDB" id="VectorBase:ISCP_034072"/>
<dbReference type="EMBL" id="ABJB010950680">
    <property type="status" value="NOT_ANNOTATED_CDS"/>
    <property type="molecule type" value="Genomic_DNA"/>
</dbReference>
<dbReference type="VEuPathDB" id="VectorBase:ISCW003746"/>
<dbReference type="HOGENOM" id="CLU_1788985_0_0_1"/>
<dbReference type="PaxDb" id="6945-B7PJ53"/>
<dbReference type="PANTHER" id="PTHR33562">
    <property type="entry name" value="ATILLA, ISOFORM B-RELATED-RELATED"/>
    <property type="match status" value="1"/>
</dbReference>
<name>B7PJ53_IXOSC</name>
<dbReference type="InterPro" id="IPR031424">
    <property type="entry name" value="QVR-like"/>
</dbReference>
<accession>B7PJ53</accession>
<dbReference type="EMBL" id="ABJB010302142">
    <property type="status" value="NOT_ANNOTATED_CDS"/>
    <property type="molecule type" value="Genomic_DNA"/>
</dbReference>
<keyword evidence="6" id="KW-1185">Reference proteome</keyword>
<dbReference type="AlphaFoldDB" id="B7PJ53"/>
<dbReference type="InParanoid" id="B7PJ53"/>
<evidence type="ECO:0000256" key="3">
    <source>
        <dbReference type="SAM" id="SignalP"/>
    </source>
</evidence>
<organism>
    <name type="scientific">Ixodes scapularis</name>
    <name type="common">Black-legged tick</name>
    <name type="synonym">Deer tick</name>
    <dbReference type="NCBI Taxonomy" id="6945"/>
    <lineage>
        <taxon>Eukaryota</taxon>
        <taxon>Metazoa</taxon>
        <taxon>Ecdysozoa</taxon>
        <taxon>Arthropoda</taxon>
        <taxon>Chelicerata</taxon>
        <taxon>Arachnida</taxon>
        <taxon>Acari</taxon>
        <taxon>Parasitiformes</taxon>
        <taxon>Ixodida</taxon>
        <taxon>Ixodoidea</taxon>
        <taxon>Ixodidae</taxon>
        <taxon>Ixodinae</taxon>
        <taxon>Ixodes</taxon>
    </lineage>
</organism>
<protein>
    <submittedName>
        <fullName evidence="4 5">Uncharacterized protein</fullName>
    </submittedName>
</protein>
<reference evidence="4 6" key="1">
    <citation type="submission" date="2008-03" db="EMBL/GenBank/DDBJ databases">
        <title>Annotation of Ixodes scapularis.</title>
        <authorList>
            <consortium name="Ixodes scapularis Genome Project Consortium"/>
            <person name="Caler E."/>
            <person name="Hannick L.I."/>
            <person name="Bidwell S."/>
            <person name="Joardar V."/>
            <person name="Thiagarajan M."/>
            <person name="Amedeo P."/>
            <person name="Galinsky K.J."/>
            <person name="Schobel S."/>
            <person name="Inman J."/>
            <person name="Hostetler J."/>
            <person name="Miller J."/>
            <person name="Hammond M."/>
            <person name="Megy K."/>
            <person name="Lawson D."/>
            <person name="Kodira C."/>
            <person name="Sutton G."/>
            <person name="Meyer J."/>
            <person name="Hill C.A."/>
            <person name="Birren B."/>
            <person name="Nene V."/>
            <person name="Collins F."/>
            <person name="Alarcon-Chaidez F."/>
            <person name="Wikel S."/>
            <person name="Strausberg R."/>
        </authorList>
    </citation>
    <scope>NUCLEOTIDE SEQUENCE [LARGE SCALE GENOMIC DNA]</scope>
    <source>
        <strain evidence="6">Wikel</strain>
        <strain evidence="4">Wikel colony</strain>
    </source>
</reference>
<dbReference type="GO" id="GO:0032222">
    <property type="term" value="P:regulation of synaptic transmission, cholinergic"/>
    <property type="evidence" value="ECO:0007669"/>
    <property type="project" value="InterPro"/>
</dbReference>
<evidence type="ECO:0000256" key="2">
    <source>
        <dbReference type="ARBA" id="ARBA00023180"/>
    </source>
</evidence>
<dbReference type="Proteomes" id="UP000001555">
    <property type="component" value="Unassembled WGS sequence"/>
</dbReference>
<dbReference type="OMA" id="QCYICSW"/>
<keyword evidence="2" id="KW-0325">Glycoprotein</keyword>
<keyword evidence="1 3" id="KW-0732">Signal</keyword>
<dbReference type="EMBL" id="ABJB010266755">
    <property type="status" value="NOT_ANNOTATED_CDS"/>
    <property type="molecule type" value="Genomic_DNA"/>
</dbReference>
<dbReference type="EMBL" id="DS724194">
    <property type="protein sequence ID" value="EEC06625.1"/>
    <property type="molecule type" value="Genomic_DNA"/>
</dbReference>
<evidence type="ECO:0000313" key="4">
    <source>
        <dbReference type="EMBL" id="EEC06625.1"/>
    </source>
</evidence>
<proteinExistence type="predicted"/>
<dbReference type="OrthoDB" id="6415590at2759"/>
<feature type="chain" id="PRO_5014568038" evidence="3">
    <location>
        <begin position="26"/>
        <end position="145"/>
    </location>
</feature>
<dbReference type="GO" id="GO:0030431">
    <property type="term" value="P:sleep"/>
    <property type="evidence" value="ECO:0007669"/>
    <property type="project" value="InterPro"/>
</dbReference>
<dbReference type="Pfam" id="PF17064">
    <property type="entry name" value="QVR"/>
    <property type="match status" value="1"/>
</dbReference>
<reference evidence="5" key="2">
    <citation type="submission" date="2020-05" db="UniProtKB">
        <authorList>
            <consortium name="EnsemblMetazoa"/>
        </authorList>
    </citation>
    <scope>IDENTIFICATION</scope>
    <source>
        <strain evidence="5">wikel</strain>
    </source>
</reference>
<dbReference type="VEuPathDB" id="VectorBase:ISCI003746"/>
<evidence type="ECO:0000313" key="6">
    <source>
        <dbReference type="Proteomes" id="UP000001555"/>
    </source>
</evidence>
<dbReference type="EMBL" id="ABJB010917393">
    <property type="status" value="NOT_ANNOTATED_CDS"/>
    <property type="molecule type" value="Genomic_DNA"/>
</dbReference>
<gene>
    <name evidence="5" type="primary">8029720</name>
    <name evidence="4" type="ORF">IscW_ISCW003746</name>
</gene>
<evidence type="ECO:0000313" key="5">
    <source>
        <dbReference type="EnsemblMetazoa" id="ISCW003746-PA"/>
    </source>
</evidence>
<sequence length="145" mass="15931">MGCPAAAAAALWLCVVLIAVTRGEAVRCFVCSWSPRDQANRSDHCTHANFDPEKNFAHDCEHGCEFYSQNDLNGDFEHVRRNCAPSDPPHKGCLSESSRAWTTVRCICNSDYCNAAPKPTSISLVVLWTTLTLTLAAVIRPHLPT</sequence>
<feature type="signal peptide" evidence="3">
    <location>
        <begin position="1"/>
        <end position="25"/>
    </location>
</feature>
<dbReference type="PANTHER" id="PTHR33562:SF27">
    <property type="entry name" value="PROTEIN QUIVER"/>
    <property type="match status" value="1"/>
</dbReference>